<keyword evidence="2 5" id="KW-0547">Nucleotide-binding</keyword>
<keyword evidence="7" id="KW-0472">Membrane</keyword>
<feature type="region of interest" description="Disordered" evidence="6">
    <location>
        <begin position="340"/>
        <end position="377"/>
    </location>
</feature>
<dbReference type="EnsemblBacteria" id="ACZ19912">
    <property type="protein sequence ID" value="ACZ19912"/>
    <property type="gene ID" value="Taci_1698"/>
</dbReference>
<dbReference type="InterPro" id="IPR011990">
    <property type="entry name" value="TPR-like_helical_dom_sf"/>
</dbReference>
<dbReference type="Gene3D" id="3.30.200.20">
    <property type="entry name" value="Phosphorylase Kinase, domain 1"/>
    <property type="match status" value="1"/>
</dbReference>
<gene>
    <name evidence="9" type="ordered locus">Taci_1698</name>
</gene>
<dbReference type="InterPro" id="IPR011009">
    <property type="entry name" value="Kinase-like_dom_sf"/>
</dbReference>
<dbReference type="eggNOG" id="COG0515">
    <property type="taxonomic scope" value="Bacteria"/>
</dbReference>
<dbReference type="STRING" id="525903.Taci_1698"/>
<dbReference type="PROSITE" id="PS00107">
    <property type="entry name" value="PROTEIN_KINASE_ATP"/>
    <property type="match status" value="1"/>
</dbReference>
<dbReference type="EMBL" id="CP001818">
    <property type="protein sequence ID" value="ACZ19912.1"/>
    <property type="molecule type" value="Genomic_DNA"/>
</dbReference>
<evidence type="ECO:0000256" key="6">
    <source>
        <dbReference type="SAM" id="MobiDB-lite"/>
    </source>
</evidence>
<dbReference type="OrthoDB" id="9788659at2"/>
<dbReference type="HOGENOM" id="CLU_597080_0_0_0"/>
<feature type="compositionally biased region" description="Pro residues" evidence="6">
    <location>
        <begin position="362"/>
        <end position="377"/>
    </location>
</feature>
<dbReference type="Gene3D" id="1.10.510.10">
    <property type="entry name" value="Transferase(Phosphotransferase) domain 1"/>
    <property type="match status" value="1"/>
</dbReference>
<dbReference type="KEGG" id="tai:Taci_1698"/>
<keyword evidence="9" id="KW-0723">Serine/threonine-protein kinase</keyword>
<dbReference type="Proteomes" id="UP000002030">
    <property type="component" value="Chromosome"/>
</dbReference>
<dbReference type="CDD" id="cd14014">
    <property type="entry name" value="STKc_PknB_like"/>
    <property type="match status" value="1"/>
</dbReference>
<evidence type="ECO:0000256" key="2">
    <source>
        <dbReference type="ARBA" id="ARBA00022741"/>
    </source>
</evidence>
<organism evidence="9 10">
    <name type="scientific">Thermanaerovibrio acidaminovorans (strain ATCC 49978 / DSM 6589 / Su883)</name>
    <name type="common">Selenomonas acidaminovorans</name>
    <dbReference type="NCBI Taxonomy" id="525903"/>
    <lineage>
        <taxon>Bacteria</taxon>
        <taxon>Thermotogati</taxon>
        <taxon>Synergistota</taxon>
        <taxon>Synergistia</taxon>
        <taxon>Synergistales</taxon>
        <taxon>Synergistaceae</taxon>
        <taxon>Thermanaerovibrio</taxon>
    </lineage>
</organism>
<evidence type="ECO:0000313" key="9">
    <source>
        <dbReference type="EMBL" id="ACZ19912.1"/>
    </source>
</evidence>
<evidence type="ECO:0000256" key="4">
    <source>
        <dbReference type="ARBA" id="ARBA00022840"/>
    </source>
</evidence>
<keyword evidence="10" id="KW-1185">Reference proteome</keyword>
<protein>
    <submittedName>
        <fullName evidence="9">Serine/threonine protein kinase</fullName>
    </submittedName>
</protein>
<dbReference type="PROSITE" id="PS00109">
    <property type="entry name" value="PROTEIN_KINASE_TYR"/>
    <property type="match status" value="1"/>
</dbReference>
<feature type="domain" description="Protein kinase" evidence="8">
    <location>
        <begin position="25"/>
        <end position="289"/>
    </location>
</feature>
<feature type="binding site" evidence="5">
    <location>
        <position position="54"/>
    </location>
    <ligand>
        <name>ATP</name>
        <dbReference type="ChEBI" id="CHEBI:30616"/>
    </ligand>
</feature>
<evidence type="ECO:0000256" key="5">
    <source>
        <dbReference type="PROSITE-ProRule" id="PRU10141"/>
    </source>
</evidence>
<evidence type="ECO:0000313" key="10">
    <source>
        <dbReference type="Proteomes" id="UP000002030"/>
    </source>
</evidence>
<keyword evidence="7" id="KW-1133">Transmembrane helix</keyword>
<dbReference type="SUPFAM" id="SSF48452">
    <property type="entry name" value="TPR-like"/>
    <property type="match status" value="1"/>
</dbReference>
<keyword evidence="4 5" id="KW-0067">ATP-binding</keyword>
<evidence type="ECO:0000256" key="3">
    <source>
        <dbReference type="ARBA" id="ARBA00022777"/>
    </source>
</evidence>
<evidence type="ECO:0000259" key="8">
    <source>
        <dbReference type="PROSITE" id="PS50011"/>
    </source>
</evidence>
<evidence type="ECO:0000256" key="7">
    <source>
        <dbReference type="SAM" id="Phobius"/>
    </source>
</evidence>
<name>D1B7C1_THEAS</name>
<dbReference type="PANTHER" id="PTHR43289:SF34">
    <property type="entry name" value="SERINE_THREONINE-PROTEIN KINASE YBDM-RELATED"/>
    <property type="match status" value="1"/>
</dbReference>
<sequence length="461" mass="50611">MRAVVVDRDIRDIRLPVGSVLMDRYRIGSLLGRGGFGITYVAWDRVLELKLAVKEYFPMGLAFRAPDGTVYCPPGEEEPFEEGMGRFLEEARTLARLQGIDGIVSVRDYFRANGTAYMVMTYVEGRTLREFLEERGGRIPLDEALELLGPVMEALDRVHALGCLHRDVSPENVMVSKDRRCTLIDFGAARVSLVTLSSSAVLKPGYAPPEQYGEGGHQGPWTDVYALGATLYRCVCGFPPPDLAARTRGEALRFPPGVPRRGRRAILKALELDPDRRYRDVRSLMEDLTSRGRGLAQSVPMRTLGLAALLGLFLALGALTALGRRAIESGLRSINRSVPSLVFPQGDDQGEHPGDAREEIPEAPPAQRPGPETPPAEEPLAKARRLFQEGDLEGALKWSQEALGSLRDPRGALLIAARSALGLGRLDLARERAEALMKLDPLYPGLSELMEALKHKEGDGR</sequence>
<dbReference type="GO" id="GO:0004674">
    <property type="term" value="F:protein serine/threonine kinase activity"/>
    <property type="evidence" value="ECO:0007669"/>
    <property type="project" value="UniProtKB-KW"/>
</dbReference>
<dbReference type="SUPFAM" id="SSF56112">
    <property type="entry name" value="Protein kinase-like (PK-like)"/>
    <property type="match status" value="1"/>
</dbReference>
<proteinExistence type="predicted"/>
<evidence type="ECO:0000256" key="1">
    <source>
        <dbReference type="ARBA" id="ARBA00022679"/>
    </source>
</evidence>
<keyword evidence="1" id="KW-0808">Transferase</keyword>
<accession>D1B7C1</accession>
<keyword evidence="3 9" id="KW-0418">Kinase</keyword>
<dbReference type="PANTHER" id="PTHR43289">
    <property type="entry name" value="MITOGEN-ACTIVATED PROTEIN KINASE KINASE KINASE 20-RELATED"/>
    <property type="match status" value="1"/>
</dbReference>
<dbReference type="InterPro" id="IPR008266">
    <property type="entry name" value="Tyr_kinase_AS"/>
</dbReference>
<feature type="compositionally biased region" description="Basic and acidic residues" evidence="6">
    <location>
        <begin position="349"/>
        <end position="360"/>
    </location>
</feature>
<dbReference type="PROSITE" id="PS50011">
    <property type="entry name" value="PROTEIN_KINASE_DOM"/>
    <property type="match status" value="1"/>
</dbReference>
<dbReference type="GO" id="GO:0005524">
    <property type="term" value="F:ATP binding"/>
    <property type="evidence" value="ECO:0007669"/>
    <property type="project" value="UniProtKB-UniRule"/>
</dbReference>
<dbReference type="Pfam" id="PF00069">
    <property type="entry name" value="Pkinase"/>
    <property type="match status" value="1"/>
</dbReference>
<dbReference type="InterPro" id="IPR000719">
    <property type="entry name" value="Prot_kinase_dom"/>
</dbReference>
<keyword evidence="7" id="KW-0812">Transmembrane</keyword>
<dbReference type="InterPro" id="IPR017441">
    <property type="entry name" value="Protein_kinase_ATP_BS"/>
</dbReference>
<dbReference type="AlphaFoldDB" id="D1B7C1"/>
<reference evidence="9 10" key="1">
    <citation type="journal article" date="2009" name="Stand. Genomic Sci.">
        <title>Complete genome sequence of Thermanaerovibrio acidaminovorans type strain (Su883).</title>
        <authorList>
            <person name="Chovatia M."/>
            <person name="Sikorski J."/>
            <person name="Schroder M."/>
            <person name="Lapidus A."/>
            <person name="Nolan M."/>
            <person name="Tice H."/>
            <person name="Glavina Del Rio T."/>
            <person name="Copeland A."/>
            <person name="Cheng J.F."/>
            <person name="Lucas S."/>
            <person name="Chen F."/>
            <person name="Bruce D."/>
            <person name="Goodwin L."/>
            <person name="Pitluck S."/>
            <person name="Ivanova N."/>
            <person name="Mavromatis K."/>
            <person name="Ovchinnikova G."/>
            <person name="Pati A."/>
            <person name="Chen A."/>
            <person name="Palaniappan K."/>
            <person name="Land M."/>
            <person name="Hauser L."/>
            <person name="Chang Y.J."/>
            <person name="Jeffries C.D."/>
            <person name="Chain P."/>
            <person name="Saunders E."/>
            <person name="Detter J.C."/>
            <person name="Brettin T."/>
            <person name="Rohde M."/>
            <person name="Goker M."/>
            <person name="Spring S."/>
            <person name="Bristow J."/>
            <person name="Markowitz V."/>
            <person name="Hugenholtz P."/>
            <person name="Kyrpides N.C."/>
            <person name="Klenk H.P."/>
            <person name="Eisen J.A."/>
        </authorList>
    </citation>
    <scope>NUCLEOTIDE SEQUENCE [LARGE SCALE GENOMIC DNA]</scope>
    <source>
        <strain evidence="10">ATCC 49978 / DSM 6589 / Su883</strain>
    </source>
</reference>
<feature type="transmembrane region" description="Helical" evidence="7">
    <location>
        <begin position="303"/>
        <end position="322"/>
    </location>
</feature>